<dbReference type="PANTHER" id="PTHR35851">
    <property type="entry name" value="CELL DIVISION PROTEIN FTSQ"/>
    <property type="match status" value="1"/>
</dbReference>
<dbReference type="InterPro" id="IPR005548">
    <property type="entry name" value="Cell_div_FtsQ/DivIB_C"/>
</dbReference>
<evidence type="ECO:0000256" key="7">
    <source>
        <dbReference type="ARBA" id="ARBA00023136"/>
    </source>
</evidence>
<evidence type="ECO:0000256" key="10">
    <source>
        <dbReference type="SAM" id="MobiDB-lite"/>
    </source>
</evidence>
<sequence>MSTFLRVAAWIIALSLVALPVVAVLQGWIGADRWPLRTLRVAGTLERVDEQKLREAVLPYARNGFFAIRLDQAQAAVDKLPWVDHAEVRKHWPDVVEVRIVEHRPFARWGDDQLLSEDGDLFPVAGAEVPASLPRFDVDAPAARTADVVELYNEASRMFASEGMRVREVSLDRRGSWSLLLSNDTRVVVGSQEARLRLARFARLMPNLLARNPQRMTRADLRYTNGFALTWGEEKQGFGMTSHSAVENRDSGFDAGQQRLSIAYPPGTRHSPRFHIPASSNPESRIPNPGLQT</sequence>
<evidence type="ECO:0000256" key="9">
    <source>
        <dbReference type="HAMAP-Rule" id="MF_00911"/>
    </source>
</evidence>
<comment type="subunit">
    <text evidence="9">Part of a complex composed of FtsB, FtsL and FtsQ.</text>
</comment>
<dbReference type="RefSeq" id="WP_386741863.1">
    <property type="nucleotide sequence ID" value="NZ_JBHRYA010000001.1"/>
</dbReference>
<comment type="subcellular location">
    <subcellularLocation>
        <location evidence="9">Cell inner membrane</location>
        <topology evidence="9">Single-pass type II membrane protein</topology>
    </subcellularLocation>
    <subcellularLocation>
        <location evidence="1">Membrane</location>
    </subcellularLocation>
    <text evidence="9">Localizes to the division septum.</text>
</comment>
<comment type="function">
    <text evidence="9">Essential cell division protein. May link together the upstream cell division proteins, which are predominantly cytoplasmic, with the downstream cell division proteins, which are predominantly periplasmic. May control correct divisome assembly.</text>
</comment>
<evidence type="ECO:0000256" key="3">
    <source>
        <dbReference type="ARBA" id="ARBA00022519"/>
    </source>
</evidence>
<feature type="domain" description="POTRA" evidence="11">
    <location>
        <begin position="34"/>
        <end position="103"/>
    </location>
</feature>
<dbReference type="InterPro" id="IPR026579">
    <property type="entry name" value="FtsQ"/>
</dbReference>
<organism evidence="12 13">
    <name type="scientific">Luteimonas soli</name>
    <dbReference type="NCBI Taxonomy" id="1648966"/>
    <lineage>
        <taxon>Bacteria</taxon>
        <taxon>Pseudomonadati</taxon>
        <taxon>Pseudomonadota</taxon>
        <taxon>Gammaproteobacteria</taxon>
        <taxon>Lysobacterales</taxon>
        <taxon>Lysobacteraceae</taxon>
        <taxon>Luteimonas</taxon>
    </lineage>
</organism>
<comment type="similarity">
    <text evidence="9">Belongs to the FtsQ/DivIB family. FtsQ subfamily.</text>
</comment>
<evidence type="ECO:0000256" key="6">
    <source>
        <dbReference type="ARBA" id="ARBA00022989"/>
    </source>
</evidence>
<dbReference type="InterPro" id="IPR013685">
    <property type="entry name" value="POTRA_FtsQ_type"/>
</dbReference>
<evidence type="ECO:0000256" key="2">
    <source>
        <dbReference type="ARBA" id="ARBA00022475"/>
    </source>
</evidence>
<dbReference type="Gene3D" id="3.40.50.11690">
    <property type="entry name" value="Cell division protein FtsQ/DivIB"/>
    <property type="match status" value="1"/>
</dbReference>
<dbReference type="Pfam" id="PF03799">
    <property type="entry name" value="FtsQ_DivIB_C"/>
    <property type="match status" value="1"/>
</dbReference>
<feature type="region of interest" description="Disordered" evidence="10">
    <location>
        <begin position="265"/>
        <end position="293"/>
    </location>
</feature>
<dbReference type="Proteomes" id="UP001595705">
    <property type="component" value="Unassembled WGS sequence"/>
</dbReference>
<evidence type="ECO:0000313" key="12">
    <source>
        <dbReference type="EMBL" id="MFC3714893.1"/>
    </source>
</evidence>
<evidence type="ECO:0000256" key="1">
    <source>
        <dbReference type="ARBA" id="ARBA00004370"/>
    </source>
</evidence>
<keyword evidence="4 9" id="KW-0132">Cell division</keyword>
<keyword evidence="6 9" id="KW-1133">Transmembrane helix</keyword>
<evidence type="ECO:0000313" key="13">
    <source>
        <dbReference type="Proteomes" id="UP001595705"/>
    </source>
</evidence>
<dbReference type="InterPro" id="IPR034746">
    <property type="entry name" value="POTRA"/>
</dbReference>
<keyword evidence="13" id="KW-1185">Reference proteome</keyword>
<accession>A0ABV7XII8</accession>
<keyword evidence="7 9" id="KW-0472">Membrane</keyword>
<gene>
    <name evidence="9" type="primary">ftsQ</name>
    <name evidence="12" type="ORF">ACFONC_01815</name>
</gene>
<evidence type="ECO:0000256" key="5">
    <source>
        <dbReference type="ARBA" id="ARBA00022692"/>
    </source>
</evidence>
<dbReference type="PROSITE" id="PS51779">
    <property type="entry name" value="POTRA"/>
    <property type="match status" value="1"/>
</dbReference>
<protein>
    <recommendedName>
        <fullName evidence="9">Cell division protein FtsQ</fullName>
    </recommendedName>
</protein>
<evidence type="ECO:0000256" key="4">
    <source>
        <dbReference type="ARBA" id="ARBA00022618"/>
    </source>
</evidence>
<name>A0ABV7XII8_9GAMM</name>
<dbReference type="PANTHER" id="PTHR35851:SF1">
    <property type="entry name" value="CELL DIVISION PROTEIN FTSQ"/>
    <property type="match status" value="1"/>
</dbReference>
<dbReference type="HAMAP" id="MF_00911">
    <property type="entry name" value="FtsQ_subfam"/>
    <property type="match status" value="1"/>
</dbReference>
<dbReference type="Gene3D" id="3.10.20.310">
    <property type="entry name" value="membrane protein fhac"/>
    <property type="match status" value="1"/>
</dbReference>
<dbReference type="GO" id="GO:0051301">
    <property type="term" value="P:cell division"/>
    <property type="evidence" value="ECO:0007669"/>
    <property type="project" value="UniProtKB-KW"/>
</dbReference>
<keyword evidence="2 9" id="KW-1003">Cell membrane</keyword>
<comment type="caution">
    <text evidence="12">The sequence shown here is derived from an EMBL/GenBank/DDBJ whole genome shotgun (WGS) entry which is preliminary data.</text>
</comment>
<keyword evidence="8 9" id="KW-0131">Cell cycle</keyword>
<evidence type="ECO:0000259" key="11">
    <source>
        <dbReference type="PROSITE" id="PS51779"/>
    </source>
</evidence>
<proteinExistence type="inferred from homology"/>
<dbReference type="Pfam" id="PF08478">
    <property type="entry name" value="POTRA_1"/>
    <property type="match status" value="1"/>
</dbReference>
<dbReference type="InterPro" id="IPR045335">
    <property type="entry name" value="FtsQ_C_sf"/>
</dbReference>
<keyword evidence="5 9" id="KW-0812">Transmembrane</keyword>
<reference evidence="13" key="1">
    <citation type="journal article" date="2019" name="Int. J. Syst. Evol. Microbiol.">
        <title>The Global Catalogue of Microorganisms (GCM) 10K type strain sequencing project: providing services to taxonomists for standard genome sequencing and annotation.</title>
        <authorList>
            <consortium name="The Broad Institute Genomics Platform"/>
            <consortium name="The Broad Institute Genome Sequencing Center for Infectious Disease"/>
            <person name="Wu L."/>
            <person name="Ma J."/>
        </authorList>
    </citation>
    <scope>NUCLEOTIDE SEQUENCE [LARGE SCALE GENOMIC DNA]</scope>
    <source>
        <strain evidence="13">KCTC 42441</strain>
    </source>
</reference>
<dbReference type="EMBL" id="JBHRYA010000001">
    <property type="protein sequence ID" value="MFC3714893.1"/>
    <property type="molecule type" value="Genomic_DNA"/>
</dbReference>
<evidence type="ECO:0000256" key="8">
    <source>
        <dbReference type="ARBA" id="ARBA00023306"/>
    </source>
</evidence>
<keyword evidence="3 9" id="KW-0997">Cell inner membrane</keyword>